<proteinExistence type="predicted"/>
<evidence type="ECO:0000313" key="1">
    <source>
        <dbReference type="EMBL" id="KOO67056.1"/>
    </source>
</evidence>
<comment type="caution">
    <text evidence="1">The sequence shown here is derived from an EMBL/GenBank/DDBJ whole genome shotgun (WGS) entry which is preliminary data.</text>
</comment>
<dbReference type="EMBL" id="LFQU01000039">
    <property type="protein sequence ID" value="KOO67056.1"/>
    <property type="molecule type" value="Genomic_DNA"/>
</dbReference>
<organism evidence="1 2">
    <name type="scientific">Xylanibacter rarus</name>
    <dbReference type="NCBI Taxonomy" id="1676614"/>
    <lineage>
        <taxon>Bacteria</taxon>
        <taxon>Pseudomonadati</taxon>
        <taxon>Bacteroidota</taxon>
        <taxon>Bacteroidia</taxon>
        <taxon>Bacteroidales</taxon>
        <taxon>Prevotellaceae</taxon>
        <taxon>Xylanibacter</taxon>
    </lineage>
</organism>
<accession>A0A8E1QZC9</accession>
<evidence type="ECO:0000313" key="2">
    <source>
        <dbReference type="Proteomes" id="UP000036951"/>
    </source>
</evidence>
<dbReference type="AlphaFoldDB" id="A0A8E1QZC9"/>
<name>A0A8E1QZC9_9BACT</name>
<gene>
    <name evidence="1" type="ORF">ACU52_13355</name>
</gene>
<dbReference type="Proteomes" id="UP000036951">
    <property type="component" value="Unassembled WGS sequence"/>
</dbReference>
<keyword evidence="2" id="KW-1185">Reference proteome</keyword>
<sequence>MKRTLYLQMLFTINMHRTWIVADKGSEFGQRIIFKHNRAYLCTCRILRLRSLYRHGNYEKGTTWGIPEYELDKALARYRRSNISARHRLQKGASYLEAKDVDAIIETATHGLLKLELTELPLFRQ</sequence>
<reference evidence="1 2" key="1">
    <citation type="submission" date="2015-06" db="EMBL/GenBank/DDBJ databases">
        <title>Prevotella sp. 109, sp. nov., a novel member of the family Prevotellaceae isolated from human faeces.</title>
        <authorList>
            <person name="Shkoporov A.N."/>
            <person name="Chaplin A.V."/>
            <person name="Kafarskaia L.I."/>
            <person name="Efimov B.A."/>
        </authorList>
    </citation>
    <scope>NUCLEOTIDE SEQUENCE [LARGE SCALE GENOMIC DNA]</scope>
    <source>
        <strain evidence="1 2">109</strain>
    </source>
</reference>
<protein>
    <submittedName>
        <fullName evidence="1">Uncharacterized protein</fullName>
    </submittedName>
</protein>